<evidence type="ECO:0000313" key="1">
    <source>
        <dbReference type="EMBL" id="EEB45476.1"/>
    </source>
</evidence>
<organism evidence="1 2">
    <name type="scientific">Providencia alcalifaciens DSM 30120</name>
    <dbReference type="NCBI Taxonomy" id="520999"/>
    <lineage>
        <taxon>Bacteria</taxon>
        <taxon>Pseudomonadati</taxon>
        <taxon>Pseudomonadota</taxon>
        <taxon>Gammaproteobacteria</taxon>
        <taxon>Enterobacterales</taxon>
        <taxon>Morganellaceae</taxon>
        <taxon>Providencia</taxon>
    </lineage>
</organism>
<dbReference type="EMBL" id="ABXW01000051">
    <property type="protein sequence ID" value="EEB45476.1"/>
    <property type="molecule type" value="Genomic_DNA"/>
</dbReference>
<proteinExistence type="predicted"/>
<name>B6XGS9_9GAMM</name>
<reference evidence="1 2" key="1">
    <citation type="submission" date="2008-10" db="EMBL/GenBank/DDBJ databases">
        <title>Draft genome sequence of Providencia alcalifaciens (DSM 30120).</title>
        <authorList>
            <person name="Sudarsanam P."/>
            <person name="Ley R."/>
            <person name="Guruge J."/>
            <person name="Turnbaugh P.J."/>
            <person name="Mahowald M."/>
            <person name="Liep D."/>
            <person name="Gordon J."/>
        </authorList>
    </citation>
    <scope>NUCLEOTIDE SEQUENCE [LARGE SCALE GENOMIC DNA]</scope>
    <source>
        <strain evidence="1 2">DSM 30120</strain>
    </source>
</reference>
<dbReference type="Proteomes" id="UP000003729">
    <property type="component" value="Unassembled WGS sequence"/>
</dbReference>
<sequence>MSKEKINELVKFKDEIKSICKIRYKDEWNAMYAMHDWDIYFREGYRANNAHEAVDEARACM</sequence>
<comment type="caution">
    <text evidence="1">The sequence shown here is derived from an EMBL/GenBank/DDBJ whole genome shotgun (WGS) entry which is preliminary data.</text>
</comment>
<gene>
    <name evidence="1" type="ORF">PROVALCAL_02565</name>
</gene>
<protein>
    <submittedName>
        <fullName evidence="1">Uncharacterized protein</fullName>
    </submittedName>
</protein>
<dbReference type="RefSeq" id="WP_006659502.1">
    <property type="nucleotide sequence ID" value="NZ_ABXW01000051.1"/>
</dbReference>
<evidence type="ECO:0000313" key="2">
    <source>
        <dbReference type="Proteomes" id="UP000003729"/>
    </source>
</evidence>
<reference evidence="1 2" key="2">
    <citation type="submission" date="2008-10" db="EMBL/GenBank/DDBJ databases">
        <authorList>
            <person name="Fulton L."/>
            <person name="Clifton S."/>
            <person name="Fulton B."/>
            <person name="Xu J."/>
            <person name="Minx P."/>
            <person name="Pepin K.H."/>
            <person name="Johnson M."/>
            <person name="Bhonagiri V."/>
            <person name="Nash W.E."/>
            <person name="Mardis E.R."/>
            <person name="Wilson R.K."/>
        </authorList>
    </citation>
    <scope>NUCLEOTIDE SEQUENCE [LARGE SCALE GENOMIC DNA]</scope>
    <source>
        <strain evidence="1 2">DSM 30120</strain>
    </source>
</reference>
<dbReference type="AlphaFoldDB" id="B6XGS9"/>
<accession>B6XGS9</accession>